<dbReference type="EMBL" id="CP001841">
    <property type="protein sequence ID" value="AEF80140.1"/>
    <property type="molecule type" value="Genomic_DNA"/>
</dbReference>
<dbReference type="Proteomes" id="UP000009222">
    <property type="component" value="Chromosome"/>
</dbReference>
<evidence type="ECO:0000256" key="1">
    <source>
        <dbReference type="SAM" id="MobiDB-lite"/>
    </source>
</evidence>
<evidence type="ECO:0000313" key="2">
    <source>
        <dbReference type="EMBL" id="AEF80140.1"/>
    </source>
</evidence>
<dbReference type="KEGG" id="taz:TREAZ_2909"/>
<evidence type="ECO:0000313" key="3">
    <source>
        <dbReference type="Proteomes" id="UP000009222"/>
    </source>
</evidence>
<dbReference type="HOGENOM" id="CLU_2276211_0_0_12"/>
<proteinExistence type="predicted"/>
<reference evidence="2 3" key="2">
    <citation type="journal article" date="2011" name="ISME J.">
        <title>RNA-seq reveals cooperative metabolic interactions between two termite-gut spirochete species in co-culture.</title>
        <authorList>
            <person name="Rosenthal A.Z."/>
            <person name="Matson E.G."/>
            <person name="Eldar A."/>
            <person name="Leadbetter J.R."/>
        </authorList>
    </citation>
    <scope>NUCLEOTIDE SEQUENCE [LARGE SCALE GENOMIC DNA]</scope>
    <source>
        <strain evidence="3">ATCC BAA-888 / DSM 13862 / ZAS-9</strain>
    </source>
</reference>
<reference evidence="3" key="1">
    <citation type="submission" date="2009-12" db="EMBL/GenBank/DDBJ databases">
        <title>Complete sequence of Treponema azotonutricium strain ZAS-9.</title>
        <authorList>
            <person name="Tetu S.G."/>
            <person name="Matson E."/>
            <person name="Ren Q."/>
            <person name="Seshadri R."/>
            <person name="Elbourne L."/>
            <person name="Hassan K.A."/>
            <person name="Durkin A."/>
            <person name="Radune D."/>
            <person name="Mohamoud Y."/>
            <person name="Shay R."/>
            <person name="Jin S."/>
            <person name="Zhang X."/>
            <person name="Lucey K."/>
            <person name="Ballor N.R."/>
            <person name="Ottesen E."/>
            <person name="Rosenthal R."/>
            <person name="Allen A."/>
            <person name="Leadbetter J.R."/>
            <person name="Paulsen I.T."/>
        </authorList>
    </citation>
    <scope>NUCLEOTIDE SEQUENCE [LARGE SCALE GENOMIC DNA]</scope>
    <source>
        <strain evidence="3">ATCC BAA-888 / DSM 13862 / ZAS-9</strain>
    </source>
</reference>
<organism evidence="2 3">
    <name type="scientific">Leadbettera azotonutricia (strain ATCC BAA-888 / DSM 13862 / ZAS-9)</name>
    <name type="common">Treponema azotonutricium</name>
    <dbReference type="NCBI Taxonomy" id="545695"/>
    <lineage>
        <taxon>Bacteria</taxon>
        <taxon>Pseudomonadati</taxon>
        <taxon>Spirochaetota</taxon>
        <taxon>Spirochaetia</taxon>
        <taxon>Spirochaetales</taxon>
        <taxon>Breznakiellaceae</taxon>
        <taxon>Leadbettera</taxon>
    </lineage>
</organism>
<feature type="compositionally biased region" description="Basic and acidic residues" evidence="1">
    <location>
        <begin position="57"/>
        <end position="66"/>
    </location>
</feature>
<name>F5YBV5_LEAAZ</name>
<dbReference type="InParanoid" id="F5YBV5"/>
<accession>F5YBV5</accession>
<keyword evidence="3" id="KW-1185">Reference proteome</keyword>
<dbReference type="AlphaFoldDB" id="F5YBV5"/>
<sequence length="102" mass="11895">MAEQVVELMDEAQLAYLRETQANADMMSYWSAIEEAKEWEEAIEKQKQQLKSQDQQLKNHDQQIKSHARQIKELDQQIQEMRQMLKDAGLFKDLSATSAPEA</sequence>
<gene>
    <name evidence="2" type="ordered locus">TREAZ_2909</name>
</gene>
<protein>
    <submittedName>
        <fullName evidence="2">Uncharacterized protein</fullName>
    </submittedName>
</protein>
<feature type="region of interest" description="Disordered" evidence="1">
    <location>
        <begin position="44"/>
        <end position="66"/>
    </location>
</feature>